<dbReference type="RefSeq" id="WP_064544980.1">
    <property type="nucleotide sequence ID" value="NZ_LXEU01000043.1"/>
</dbReference>
<evidence type="ECO:0000313" key="4">
    <source>
        <dbReference type="Proteomes" id="UP000078386"/>
    </source>
</evidence>
<dbReference type="PROSITE" id="PS50921">
    <property type="entry name" value="ANTAR"/>
    <property type="match status" value="1"/>
</dbReference>
<proteinExistence type="predicted"/>
<dbReference type="GO" id="GO:0003723">
    <property type="term" value="F:RNA binding"/>
    <property type="evidence" value="ECO:0007669"/>
    <property type="project" value="InterPro"/>
</dbReference>
<accession>A0A1B7K063</accession>
<dbReference type="EMBL" id="LXEU01000043">
    <property type="protein sequence ID" value="OAT53505.1"/>
    <property type="molecule type" value="Genomic_DNA"/>
</dbReference>
<gene>
    <name evidence="3" type="ORF">M989_02057</name>
</gene>
<dbReference type="SUPFAM" id="SSF52172">
    <property type="entry name" value="CheY-like"/>
    <property type="match status" value="1"/>
</dbReference>
<reference evidence="3 4" key="1">
    <citation type="submission" date="2016-04" db="EMBL/GenBank/DDBJ databases">
        <title>ATOL: Assembling a taxonomically balanced genome-scale reconstruction of the evolutionary history of the Enterobacteriaceae.</title>
        <authorList>
            <person name="Plunkett G.III."/>
            <person name="Neeno-Eckwall E.C."/>
            <person name="Glasner J.D."/>
            <person name="Perna N.T."/>
        </authorList>
    </citation>
    <scope>NUCLEOTIDE SEQUENCE [LARGE SCALE GENOMIC DNA]</scope>
    <source>
        <strain evidence="3 4">ATCC 51603</strain>
    </source>
</reference>
<comment type="caution">
    <text evidence="3">The sequence shown here is derived from an EMBL/GenBank/DDBJ whole genome shotgun (WGS) entry which is preliminary data.</text>
</comment>
<feature type="domain" description="ANTAR" evidence="2">
    <location>
        <begin position="325"/>
        <end position="386"/>
    </location>
</feature>
<sequence>MINREDDTPGAIEWFRYARQVQKEQLRQLAQQGQLVSQLSHVVHMLQCERGASNIWLCSQGRLYGAERRASAALVDEQVRTLLLNLAPRHLPSTSGLCQRIARAVWSLEQLPALRENVVSQQVTAETATSQFSRTIRHLLNIIPQLNDSIDDPTLAGRLVALYSFMQGKELVGQERALGAQGFAQGSFSQELRQRMVDRIDGQQPCFDGFLSLATSPLKMLFYTECQAGIAIEQLRRIACTRQPGEDGGQAALRWFALQTQRLEQMRGLEELLIGELMAVVDGLLADDDKPDAPDSQHDDPASDSMLLHLDRQLLPLVRQQARELEQLSGQLASLKDTLEERRLIDKAKSVLMTHQQMNEEQAWHCLRKMAMEKNQRMVEIARALLAVKTLWQQDVPPPLHNERA</sequence>
<dbReference type="AlphaFoldDB" id="A0A1B7K063"/>
<name>A0A1B7K063_9ENTR</name>
<evidence type="ECO:0000259" key="2">
    <source>
        <dbReference type="PROSITE" id="PS50921"/>
    </source>
</evidence>
<dbReference type="InterPro" id="IPR010910">
    <property type="entry name" value="Nitrate/nitrite_sensing_bac"/>
</dbReference>
<dbReference type="InterPro" id="IPR005561">
    <property type="entry name" value="ANTAR"/>
</dbReference>
<dbReference type="Pfam" id="PF08376">
    <property type="entry name" value="NIT"/>
    <property type="match status" value="1"/>
</dbReference>
<dbReference type="Pfam" id="PF03861">
    <property type="entry name" value="ANTAR"/>
    <property type="match status" value="1"/>
</dbReference>
<dbReference type="SMART" id="SM01012">
    <property type="entry name" value="ANTAR"/>
    <property type="match status" value="1"/>
</dbReference>
<dbReference type="PATRIC" id="fig|1354264.4.peg.2139"/>
<protein>
    <submittedName>
        <fullName evidence="3">Response regulator</fullName>
    </submittedName>
</protein>
<organism evidence="3 4">
    <name type="scientific">Kluyvera georgiana ATCC 51603</name>
    <dbReference type="NCBI Taxonomy" id="1354264"/>
    <lineage>
        <taxon>Bacteria</taxon>
        <taxon>Pseudomonadati</taxon>
        <taxon>Pseudomonadota</taxon>
        <taxon>Gammaproteobacteria</taxon>
        <taxon>Enterobacterales</taxon>
        <taxon>Enterobacteriaceae</taxon>
        <taxon>Kluyvera</taxon>
    </lineage>
</organism>
<dbReference type="InterPro" id="IPR011006">
    <property type="entry name" value="CheY-like_superfamily"/>
</dbReference>
<dbReference type="InterPro" id="IPR036388">
    <property type="entry name" value="WH-like_DNA-bd_sf"/>
</dbReference>
<feature type="domain" description="NIT" evidence="1">
    <location>
        <begin position="37"/>
        <end position="284"/>
    </location>
</feature>
<evidence type="ECO:0000313" key="3">
    <source>
        <dbReference type="EMBL" id="OAT53505.1"/>
    </source>
</evidence>
<dbReference type="Gene3D" id="1.10.10.10">
    <property type="entry name" value="Winged helix-like DNA-binding domain superfamily/Winged helix DNA-binding domain"/>
    <property type="match status" value="1"/>
</dbReference>
<evidence type="ECO:0000259" key="1">
    <source>
        <dbReference type="PROSITE" id="PS50906"/>
    </source>
</evidence>
<keyword evidence="4" id="KW-1185">Reference proteome</keyword>
<dbReference type="InterPro" id="IPR013587">
    <property type="entry name" value="Nitrate/nitrite_sensing"/>
</dbReference>
<dbReference type="Proteomes" id="UP000078386">
    <property type="component" value="Unassembled WGS sequence"/>
</dbReference>
<dbReference type="PROSITE" id="PS50906">
    <property type="entry name" value="NIT"/>
    <property type="match status" value="1"/>
</dbReference>